<keyword evidence="11 18" id="KW-0413">Isomerase</keyword>
<gene>
    <name evidence="18" type="primary">nnrE</name>
    <name evidence="17" type="synonym">nnrD</name>
    <name evidence="22" type="ORF">ACFQMN_14310</name>
</gene>
<name>A0ABW2K7B8_9BACI</name>
<feature type="binding site" evidence="18">
    <location>
        <begin position="54"/>
        <end position="58"/>
    </location>
    <ligand>
        <name>(6S)-NADPHX</name>
        <dbReference type="ChEBI" id="CHEBI:64076"/>
    </ligand>
</feature>
<reference evidence="23" key="1">
    <citation type="journal article" date="2019" name="Int. J. Syst. Evol. Microbiol.">
        <title>The Global Catalogue of Microorganisms (GCM) 10K type strain sequencing project: providing services to taxonomists for standard genome sequencing and annotation.</title>
        <authorList>
            <consortium name="The Broad Institute Genomics Platform"/>
            <consortium name="The Broad Institute Genome Sequencing Center for Infectious Disease"/>
            <person name="Wu L."/>
            <person name="Ma J."/>
        </authorList>
    </citation>
    <scope>NUCLEOTIDE SEQUENCE [LARGE SCALE GENOMIC DNA]</scope>
    <source>
        <strain evidence="23">CCUG 73951</strain>
    </source>
</reference>
<dbReference type="InterPro" id="IPR030677">
    <property type="entry name" value="Nnr"/>
</dbReference>
<evidence type="ECO:0000256" key="5">
    <source>
        <dbReference type="ARBA" id="ARBA00022723"/>
    </source>
</evidence>
<dbReference type="PROSITE" id="PS01050">
    <property type="entry name" value="YJEF_C_2"/>
    <property type="match status" value="1"/>
</dbReference>
<dbReference type="InterPro" id="IPR036652">
    <property type="entry name" value="YjeF_N_dom_sf"/>
</dbReference>
<keyword evidence="7 17" id="KW-0067">ATP-binding</keyword>
<accession>A0ABW2K7B8</accession>
<keyword evidence="12 17" id="KW-0456">Lyase</keyword>
<dbReference type="Proteomes" id="UP001596494">
    <property type="component" value="Unassembled WGS sequence"/>
</dbReference>
<dbReference type="Pfam" id="PF01256">
    <property type="entry name" value="Carb_kinase"/>
    <property type="match status" value="1"/>
</dbReference>
<dbReference type="HAMAP" id="MF_01965">
    <property type="entry name" value="NADHX_dehydratase"/>
    <property type="match status" value="1"/>
</dbReference>
<dbReference type="PROSITE" id="PS51385">
    <property type="entry name" value="YJEF_N"/>
    <property type="match status" value="1"/>
</dbReference>
<comment type="similarity">
    <text evidence="3 19">In the N-terminal section; belongs to the NnrE/AIBP family.</text>
</comment>
<keyword evidence="8 17" id="KW-0521">NADP</keyword>
<evidence type="ECO:0000256" key="6">
    <source>
        <dbReference type="ARBA" id="ARBA00022741"/>
    </source>
</evidence>
<evidence type="ECO:0000256" key="16">
    <source>
        <dbReference type="ARBA" id="ARBA00049209"/>
    </source>
</evidence>
<organism evidence="22 23">
    <name type="scientific">Halobacillus campisalis</name>
    <dbReference type="NCBI Taxonomy" id="435909"/>
    <lineage>
        <taxon>Bacteria</taxon>
        <taxon>Bacillati</taxon>
        <taxon>Bacillota</taxon>
        <taxon>Bacilli</taxon>
        <taxon>Bacillales</taxon>
        <taxon>Bacillaceae</taxon>
        <taxon>Halobacillus</taxon>
    </lineage>
</organism>
<dbReference type="InterPro" id="IPR017953">
    <property type="entry name" value="Carbohydrate_kinase_pred_CS"/>
</dbReference>
<evidence type="ECO:0000256" key="4">
    <source>
        <dbReference type="ARBA" id="ARBA00009524"/>
    </source>
</evidence>
<feature type="binding site" evidence="18">
    <location>
        <position position="156"/>
    </location>
    <ligand>
        <name>(6S)-NADPHX</name>
        <dbReference type="ChEBI" id="CHEBI:64076"/>
    </ligand>
</feature>
<proteinExistence type="inferred from homology"/>
<dbReference type="EC" id="4.2.1.136" evidence="19"/>
<dbReference type="PIRSF" id="PIRSF017184">
    <property type="entry name" value="Nnr"/>
    <property type="match status" value="1"/>
</dbReference>
<dbReference type="NCBIfam" id="TIGR00197">
    <property type="entry name" value="yjeF_nterm"/>
    <property type="match status" value="1"/>
</dbReference>
<comment type="function">
    <text evidence="17">Catalyzes the dehydration of the S-form of NAD(P)HX at the expense of ADP, which is converted to AMP. Together with NAD(P)HX epimerase, which catalyzes the epimerization of the S- and R-forms, the enzyme allows the repair of both epimers of NAD(P)HX, a damaged form of NAD(P)H that is a result of enzymatic or heat-dependent hydration.</text>
</comment>
<dbReference type="SUPFAM" id="SSF64153">
    <property type="entry name" value="YjeF N-terminal domain-like"/>
    <property type="match status" value="1"/>
</dbReference>
<dbReference type="NCBIfam" id="TIGR00196">
    <property type="entry name" value="yjeF_cterm"/>
    <property type="match status" value="1"/>
</dbReference>
<dbReference type="HAMAP" id="MF_01966">
    <property type="entry name" value="NADHX_epimerase"/>
    <property type="match status" value="1"/>
</dbReference>
<dbReference type="RefSeq" id="WP_289216998.1">
    <property type="nucleotide sequence ID" value="NZ_JAPVRC010000010.1"/>
</dbReference>
<dbReference type="Gene3D" id="3.40.50.10260">
    <property type="entry name" value="YjeF N-terminal domain"/>
    <property type="match status" value="1"/>
</dbReference>
<comment type="similarity">
    <text evidence="17">Belongs to the NnrD/CARKD family.</text>
</comment>
<dbReference type="PANTHER" id="PTHR12592">
    <property type="entry name" value="ATP-DEPENDENT (S)-NAD(P)H-HYDRATE DEHYDRATASE FAMILY MEMBER"/>
    <property type="match status" value="1"/>
</dbReference>
<comment type="catalytic activity">
    <reaction evidence="2 18 19">
        <text>(6R)-NADPHX = (6S)-NADPHX</text>
        <dbReference type="Rhea" id="RHEA:32227"/>
        <dbReference type="ChEBI" id="CHEBI:64076"/>
        <dbReference type="ChEBI" id="CHEBI:64077"/>
        <dbReference type="EC" id="5.1.99.6"/>
    </reaction>
</comment>
<dbReference type="Pfam" id="PF03853">
    <property type="entry name" value="YjeF_N"/>
    <property type="match status" value="1"/>
</dbReference>
<keyword evidence="23" id="KW-1185">Reference proteome</keyword>
<dbReference type="InterPro" id="IPR004443">
    <property type="entry name" value="YjeF_N_dom"/>
</dbReference>
<evidence type="ECO:0000256" key="18">
    <source>
        <dbReference type="HAMAP-Rule" id="MF_01966"/>
    </source>
</evidence>
<dbReference type="PANTHER" id="PTHR12592:SF0">
    <property type="entry name" value="ATP-DEPENDENT (S)-NAD(P)H-HYDRATE DEHYDRATASE"/>
    <property type="match status" value="1"/>
</dbReference>
<keyword evidence="10 17" id="KW-0520">NAD</keyword>
<evidence type="ECO:0000256" key="1">
    <source>
        <dbReference type="ARBA" id="ARBA00000013"/>
    </source>
</evidence>
<evidence type="ECO:0000256" key="2">
    <source>
        <dbReference type="ARBA" id="ARBA00000909"/>
    </source>
</evidence>
<keyword evidence="9 18" id="KW-0630">Potassium</keyword>
<feature type="domain" description="YjeF N-terminal" evidence="21">
    <location>
        <begin position="6"/>
        <end position="213"/>
    </location>
</feature>
<evidence type="ECO:0000256" key="12">
    <source>
        <dbReference type="ARBA" id="ARBA00023239"/>
    </source>
</evidence>
<feature type="binding site" evidence="18">
    <location>
        <position position="55"/>
    </location>
    <ligand>
        <name>K(+)</name>
        <dbReference type="ChEBI" id="CHEBI:29103"/>
    </ligand>
</feature>
<evidence type="ECO:0000256" key="10">
    <source>
        <dbReference type="ARBA" id="ARBA00023027"/>
    </source>
</evidence>
<comment type="caution">
    <text evidence="17">Lacks conserved residue(s) required for the propagation of feature annotation.</text>
</comment>
<feature type="binding site" evidence="18">
    <location>
        <position position="159"/>
    </location>
    <ligand>
        <name>K(+)</name>
        <dbReference type="ChEBI" id="CHEBI:29103"/>
    </ligand>
</feature>
<comment type="similarity">
    <text evidence="18">Belongs to the NnrE/AIBP family.</text>
</comment>
<dbReference type="InterPro" id="IPR000631">
    <property type="entry name" value="CARKD"/>
</dbReference>
<evidence type="ECO:0000256" key="3">
    <source>
        <dbReference type="ARBA" id="ARBA00006001"/>
    </source>
</evidence>
<feature type="binding site" evidence="17">
    <location>
        <position position="322"/>
    </location>
    <ligand>
        <name>(6S)-NADPHX</name>
        <dbReference type="ChEBI" id="CHEBI:64076"/>
    </ligand>
</feature>
<evidence type="ECO:0000256" key="15">
    <source>
        <dbReference type="ARBA" id="ARBA00048238"/>
    </source>
</evidence>
<comment type="catalytic activity">
    <reaction evidence="15 17 19">
        <text>(6S)-NADHX + ADP = AMP + phosphate + NADH + H(+)</text>
        <dbReference type="Rhea" id="RHEA:32223"/>
        <dbReference type="ChEBI" id="CHEBI:15378"/>
        <dbReference type="ChEBI" id="CHEBI:43474"/>
        <dbReference type="ChEBI" id="CHEBI:57945"/>
        <dbReference type="ChEBI" id="CHEBI:64074"/>
        <dbReference type="ChEBI" id="CHEBI:456215"/>
        <dbReference type="ChEBI" id="CHEBI:456216"/>
        <dbReference type="EC" id="4.2.1.136"/>
    </reaction>
</comment>
<keyword evidence="5 18" id="KW-0479">Metal-binding</keyword>
<comment type="function">
    <text evidence="14 19">Bifunctional enzyme that catalyzes the epimerization of the S- and R-forms of NAD(P)HX and the dehydration of the S-form of NAD(P)HX at the expense of ADP, which is converted to AMP. This allows the repair of both epimers of NAD(P)HX, a damaged form of NAD(P)H that is a result of enzymatic or heat-dependent hydration.</text>
</comment>
<feature type="binding site" evidence="17">
    <location>
        <position position="373"/>
    </location>
    <ligand>
        <name>(6S)-NADPHX</name>
        <dbReference type="ChEBI" id="CHEBI:64076"/>
    </ligand>
</feature>
<comment type="subunit">
    <text evidence="17">Homotetramer.</text>
</comment>
<evidence type="ECO:0000259" key="20">
    <source>
        <dbReference type="PROSITE" id="PS51383"/>
    </source>
</evidence>
<keyword evidence="6 17" id="KW-0547">Nucleotide-binding</keyword>
<dbReference type="EMBL" id="JBHTBY010000012">
    <property type="protein sequence ID" value="MFC7322045.1"/>
    <property type="molecule type" value="Genomic_DNA"/>
</dbReference>
<feature type="binding site" evidence="18">
    <location>
        <position position="123"/>
    </location>
    <ligand>
        <name>K(+)</name>
        <dbReference type="ChEBI" id="CHEBI:29103"/>
    </ligand>
</feature>
<evidence type="ECO:0000256" key="13">
    <source>
        <dbReference type="ARBA" id="ARBA00023268"/>
    </source>
</evidence>
<comment type="caution">
    <text evidence="22">The sequence shown here is derived from an EMBL/GenBank/DDBJ whole genome shotgun (WGS) entry which is preliminary data.</text>
</comment>
<evidence type="ECO:0000256" key="14">
    <source>
        <dbReference type="ARBA" id="ARBA00025153"/>
    </source>
</evidence>
<evidence type="ECO:0000259" key="21">
    <source>
        <dbReference type="PROSITE" id="PS51385"/>
    </source>
</evidence>
<comment type="cofactor">
    <cofactor evidence="18 19">
        <name>K(+)</name>
        <dbReference type="ChEBI" id="CHEBI:29103"/>
    </cofactor>
    <text evidence="18 19">Binds 1 potassium ion per subunit.</text>
</comment>
<feature type="domain" description="YjeF C-terminal" evidence="20">
    <location>
        <begin position="221"/>
        <end position="500"/>
    </location>
</feature>
<feature type="binding site" evidence="17">
    <location>
        <begin position="410"/>
        <end position="414"/>
    </location>
    <ligand>
        <name>AMP</name>
        <dbReference type="ChEBI" id="CHEBI:456215"/>
    </ligand>
</feature>
<feature type="binding site" evidence="17">
    <location>
        <position position="440"/>
    </location>
    <ligand>
        <name>(6S)-NADPHX</name>
        <dbReference type="ChEBI" id="CHEBI:64076"/>
    </ligand>
</feature>
<evidence type="ECO:0000313" key="22">
    <source>
        <dbReference type="EMBL" id="MFC7322045.1"/>
    </source>
</evidence>
<protein>
    <recommendedName>
        <fullName evidence="19">Bifunctional NAD(P)H-hydrate repair enzyme</fullName>
    </recommendedName>
    <alternativeName>
        <fullName evidence="19">Nicotinamide nucleotide repair protein</fullName>
    </alternativeName>
    <domain>
        <recommendedName>
            <fullName evidence="19">ADP-dependent (S)-NAD(P)H-hydrate dehydratase</fullName>
            <ecNumber evidence="19">4.2.1.136</ecNumber>
        </recommendedName>
        <alternativeName>
            <fullName evidence="19">ADP-dependent NAD(P)HX dehydratase</fullName>
        </alternativeName>
    </domain>
    <domain>
        <recommendedName>
            <fullName evidence="19">NAD(P)H-hydrate epimerase</fullName>
            <ecNumber evidence="19">5.1.99.6</ecNumber>
        </recommendedName>
    </domain>
</protein>
<dbReference type="InterPro" id="IPR029056">
    <property type="entry name" value="Ribokinase-like"/>
</dbReference>
<comment type="cofactor">
    <cofactor evidence="17">
        <name>Mg(2+)</name>
        <dbReference type="ChEBI" id="CHEBI:18420"/>
    </cofactor>
</comment>
<evidence type="ECO:0000256" key="7">
    <source>
        <dbReference type="ARBA" id="ARBA00022840"/>
    </source>
</evidence>
<evidence type="ECO:0000313" key="23">
    <source>
        <dbReference type="Proteomes" id="UP001596494"/>
    </source>
</evidence>
<keyword evidence="13" id="KW-0511">Multifunctional enzyme</keyword>
<dbReference type="EC" id="5.1.99.6" evidence="19"/>
<comment type="similarity">
    <text evidence="4 19">In the C-terminal section; belongs to the NnrD/CARKD family.</text>
</comment>
<feature type="binding site" evidence="18">
    <location>
        <begin position="127"/>
        <end position="133"/>
    </location>
    <ligand>
        <name>(6S)-NADPHX</name>
        <dbReference type="ChEBI" id="CHEBI:64076"/>
    </ligand>
</feature>
<evidence type="ECO:0000256" key="19">
    <source>
        <dbReference type="PIRNR" id="PIRNR017184"/>
    </source>
</evidence>
<evidence type="ECO:0000256" key="9">
    <source>
        <dbReference type="ARBA" id="ARBA00022958"/>
    </source>
</evidence>
<evidence type="ECO:0000256" key="11">
    <source>
        <dbReference type="ARBA" id="ARBA00023235"/>
    </source>
</evidence>
<feature type="binding site" evidence="17">
    <location>
        <position position="439"/>
    </location>
    <ligand>
        <name>AMP</name>
        <dbReference type="ChEBI" id="CHEBI:456215"/>
    </ligand>
</feature>
<comment type="catalytic activity">
    <reaction evidence="16 17 19">
        <text>(6S)-NADPHX + ADP = AMP + phosphate + NADPH + H(+)</text>
        <dbReference type="Rhea" id="RHEA:32235"/>
        <dbReference type="ChEBI" id="CHEBI:15378"/>
        <dbReference type="ChEBI" id="CHEBI:43474"/>
        <dbReference type="ChEBI" id="CHEBI:57783"/>
        <dbReference type="ChEBI" id="CHEBI:64076"/>
        <dbReference type="ChEBI" id="CHEBI:456215"/>
        <dbReference type="ChEBI" id="CHEBI:456216"/>
        <dbReference type="EC" id="4.2.1.136"/>
    </reaction>
</comment>
<comment type="catalytic activity">
    <reaction evidence="1 18 19">
        <text>(6R)-NADHX = (6S)-NADHX</text>
        <dbReference type="Rhea" id="RHEA:32215"/>
        <dbReference type="ChEBI" id="CHEBI:64074"/>
        <dbReference type="ChEBI" id="CHEBI:64075"/>
        <dbReference type="EC" id="5.1.99.6"/>
    </reaction>
</comment>
<evidence type="ECO:0000256" key="17">
    <source>
        <dbReference type="HAMAP-Rule" id="MF_01965"/>
    </source>
</evidence>
<dbReference type="SUPFAM" id="SSF53613">
    <property type="entry name" value="Ribokinase-like"/>
    <property type="match status" value="1"/>
</dbReference>
<dbReference type="CDD" id="cd01171">
    <property type="entry name" value="YXKO-related"/>
    <property type="match status" value="1"/>
</dbReference>
<evidence type="ECO:0000256" key="8">
    <source>
        <dbReference type="ARBA" id="ARBA00022857"/>
    </source>
</evidence>
<dbReference type="PROSITE" id="PS51383">
    <property type="entry name" value="YJEF_C_3"/>
    <property type="match status" value="1"/>
</dbReference>
<sequence>MTAQEMYDWDQTAIQTSGLSGTMLMENAGRSVSREVEKKINRQQNVIVLIGGGNNGGDGYVIARTLLNHGYRVEAWQVVPDEKIHGDALTHKEIFLQSGYVVRHTEDVSVLGKDMQQADVIIDCMLGIGIKGKLRSPISEVVELVNEQNAYTISIDIPSGVPADEGFGEFDAVKADETVVIAAPKMSAFLESTSYYYGKWTIVEIGLPVKLLPNPRRQLWTKRDASTTVPIRAKHSHKGSHGKGLVIGGSYHMPGSIAMTARAALRSGIGLLSIATPTTAIPSVAPFLQEATFEPLPEEQGVMMEIDGVDWSKYNGTAIGMGMGREVNASSIFQTLFQHAKGPVLIDADGLYHVKDKLMKYADRPDPVILTPHPGEFAHLIDRSIPEVMQSPFTLTRGFAEKYGVYVVLKGPATIITSPQGDQRVELSGNAGLAKGGSGDVLSGVLLALTLQSKSVFDALANGCMIHGLTAERLTENHHSTTGLLASDLIEGLSETFRTFSVSM</sequence>
<comment type="function">
    <text evidence="18">Catalyzes the epimerization of the S- and R-forms of NAD(P)HX, a damaged form of NAD(P)H that is a result of enzymatic or heat-dependent hydration. This is a prerequisite for the S-specific NAD(P)H-hydrate dehydratase to allow the repair of both epimers of NAD(P)HX.</text>
</comment>
<dbReference type="Gene3D" id="3.40.1190.20">
    <property type="match status" value="1"/>
</dbReference>